<keyword evidence="3" id="KW-1185">Reference proteome</keyword>
<dbReference type="GO" id="GO:0008074">
    <property type="term" value="C:guanylate cyclase complex, soluble"/>
    <property type="evidence" value="ECO:0007669"/>
    <property type="project" value="TreeGrafter"/>
</dbReference>
<evidence type="ECO:0000313" key="3">
    <source>
        <dbReference type="Proteomes" id="UP000298631"/>
    </source>
</evidence>
<dbReference type="InterPro" id="IPR011644">
    <property type="entry name" value="Heme_NO-bd"/>
</dbReference>
<dbReference type="GO" id="GO:0004383">
    <property type="term" value="F:guanylate cyclase activity"/>
    <property type="evidence" value="ECO:0007669"/>
    <property type="project" value="TreeGrafter"/>
</dbReference>
<accession>A0A4P8EJZ1</accession>
<sequence length="195" mass="21528">MHGLINRAIQRYVRDTHGDAAWAQVARQAGLGFDGFEAMLLYDISLTETVLSAAERVLSRPREVILEDLGTFLVSNPGLDSLRRLLRFGGATFTEFLLTLEDTRGRGQLALPDIDLPVLDLYEISPSLYALQCRFPITGMGHVLVGLLRAMADDYGALVMLDHDGYSIDGEMVLIHLLEVSYAEGRSFDLTLRGG</sequence>
<proteinExistence type="predicted"/>
<organism evidence="2 3">
    <name type="scientific">Pseudorhodobacter turbinis</name>
    <dbReference type="NCBI Taxonomy" id="2500533"/>
    <lineage>
        <taxon>Bacteria</taxon>
        <taxon>Pseudomonadati</taxon>
        <taxon>Pseudomonadota</taxon>
        <taxon>Alphaproteobacteria</taxon>
        <taxon>Rhodobacterales</taxon>
        <taxon>Paracoccaceae</taxon>
        <taxon>Pseudorhodobacter</taxon>
    </lineage>
</organism>
<dbReference type="InterPro" id="IPR024096">
    <property type="entry name" value="NO_sig/Golgi_transp_ligand-bd"/>
</dbReference>
<dbReference type="Proteomes" id="UP000298631">
    <property type="component" value="Plasmid unnamed1"/>
</dbReference>
<dbReference type="Pfam" id="PF07700">
    <property type="entry name" value="HNOB"/>
    <property type="match status" value="1"/>
</dbReference>
<dbReference type="AlphaFoldDB" id="A0A4P8EJZ1"/>
<keyword evidence="2" id="KW-0614">Plasmid</keyword>
<protein>
    <submittedName>
        <fullName evidence="2">Heme NO-binding protein</fullName>
    </submittedName>
</protein>
<evidence type="ECO:0000313" key="2">
    <source>
        <dbReference type="EMBL" id="QCO57511.1"/>
    </source>
</evidence>
<dbReference type="OrthoDB" id="981203at2"/>
<reference evidence="2 3" key="1">
    <citation type="submission" date="2019-05" db="EMBL/GenBank/DDBJ databases">
        <title>Pseudorhodobacter turbinis sp. nov., isolated from the gut of the Korean turban shell.</title>
        <authorList>
            <person name="Jeong Y.-S."/>
            <person name="Kang W.-R."/>
            <person name="Bae J.-W."/>
        </authorList>
    </citation>
    <scope>NUCLEOTIDE SEQUENCE [LARGE SCALE GENOMIC DNA]</scope>
    <source>
        <strain evidence="2 3">S12M18</strain>
        <plasmid evidence="2 3">unnamed1</plasmid>
    </source>
</reference>
<feature type="domain" description="Heme NO-binding" evidence="1">
    <location>
        <begin position="2"/>
        <end position="157"/>
    </location>
</feature>
<geneLocation type="plasmid" evidence="2 3">
    <name>unnamed1</name>
</geneLocation>
<dbReference type="Gene3D" id="3.90.1520.10">
    <property type="entry name" value="H-NOX domain"/>
    <property type="match status" value="1"/>
</dbReference>
<dbReference type="GO" id="GO:0070482">
    <property type="term" value="P:response to oxygen levels"/>
    <property type="evidence" value="ECO:0007669"/>
    <property type="project" value="TreeGrafter"/>
</dbReference>
<dbReference type="RefSeq" id="WP_137195305.1">
    <property type="nucleotide sequence ID" value="NZ_CP039965.1"/>
</dbReference>
<gene>
    <name evidence="2" type="ORF">EOK75_17530</name>
</gene>
<dbReference type="KEGG" id="pseb:EOK75_17530"/>
<dbReference type="SUPFAM" id="SSF111126">
    <property type="entry name" value="Ligand-binding domain in the NO signalling and Golgi transport"/>
    <property type="match status" value="1"/>
</dbReference>
<dbReference type="PANTHER" id="PTHR45655:SF13">
    <property type="entry name" value="SOLUBLE GUANYLATE CYCLASE GCY-32-RELATED"/>
    <property type="match status" value="1"/>
</dbReference>
<name>A0A4P8EJZ1_9RHOB</name>
<dbReference type="EMBL" id="CP039965">
    <property type="protein sequence ID" value="QCO57511.1"/>
    <property type="molecule type" value="Genomic_DNA"/>
</dbReference>
<dbReference type="GO" id="GO:0020037">
    <property type="term" value="F:heme binding"/>
    <property type="evidence" value="ECO:0007669"/>
    <property type="project" value="InterPro"/>
</dbReference>
<dbReference type="InterPro" id="IPR038158">
    <property type="entry name" value="H-NOX_domain_sf"/>
</dbReference>
<dbReference type="PANTHER" id="PTHR45655">
    <property type="entry name" value="GUANYLATE CYCLASE SOLUBLE SUBUNIT BETA-2"/>
    <property type="match status" value="1"/>
</dbReference>
<dbReference type="GO" id="GO:0019934">
    <property type="term" value="P:cGMP-mediated signaling"/>
    <property type="evidence" value="ECO:0007669"/>
    <property type="project" value="TreeGrafter"/>
</dbReference>
<evidence type="ECO:0000259" key="1">
    <source>
        <dbReference type="Pfam" id="PF07700"/>
    </source>
</evidence>